<dbReference type="InterPro" id="IPR036909">
    <property type="entry name" value="Cyt_c-like_dom_sf"/>
</dbReference>
<name>A0ABP9XGK2_9DEIO</name>
<comment type="caution">
    <text evidence="2">The sequence shown here is derived from an EMBL/GenBank/DDBJ whole genome shotgun (WGS) entry which is preliminary data.</text>
</comment>
<evidence type="ECO:0008006" key="4">
    <source>
        <dbReference type="Google" id="ProtNLM"/>
    </source>
</evidence>
<evidence type="ECO:0000313" key="3">
    <source>
        <dbReference type="Proteomes" id="UP001404956"/>
    </source>
</evidence>
<dbReference type="EMBL" id="BAABRV010000005">
    <property type="protein sequence ID" value="GAA5534013.1"/>
    <property type="molecule type" value="Genomic_DNA"/>
</dbReference>
<sequence length="127" mass="13077">MARAVQGGQGGSVLLVAGVALLALGGGAYLLRPAPQAPQPALPAGGLAALPESQFTLADGAGRDLTQSYCTMCHSLAPIVHHNGFTADVWAKEVTKMRQQYGAPIDDATAKTITTYLQQNYVSGGQP</sequence>
<keyword evidence="1" id="KW-1133">Transmembrane helix</keyword>
<dbReference type="Gene3D" id="1.10.760.10">
    <property type="entry name" value="Cytochrome c-like domain"/>
    <property type="match status" value="1"/>
</dbReference>
<accession>A0ABP9XGK2</accession>
<proteinExistence type="predicted"/>
<protein>
    <recommendedName>
        <fullName evidence="4">Cytochrome c</fullName>
    </recommendedName>
</protein>
<evidence type="ECO:0000313" key="2">
    <source>
        <dbReference type="EMBL" id="GAA5534013.1"/>
    </source>
</evidence>
<evidence type="ECO:0000256" key="1">
    <source>
        <dbReference type="SAM" id="Phobius"/>
    </source>
</evidence>
<gene>
    <name evidence="2" type="ORF">Dalu01_02421</name>
</gene>
<keyword evidence="1" id="KW-0472">Membrane</keyword>
<dbReference type="SUPFAM" id="SSF46626">
    <property type="entry name" value="Cytochrome c"/>
    <property type="match status" value="1"/>
</dbReference>
<organism evidence="2 3">
    <name type="scientific">Deinococcus aluminii</name>
    <dbReference type="NCBI Taxonomy" id="1656885"/>
    <lineage>
        <taxon>Bacteria</taxon>
        <taxon>Thermotogati</taxon>
        <taxon>Deinococcota</taxon>
        <taxon>Deinococci</taxon>
        <taxon>Deinococcales</taxon>
        <taxon>Deinococcaceae</taxon>
        <taxon>Deinococcus</taxon>
    </lineage>
</organism>
<reference evidence="2 3" key="1">
    <citation type="submission" date="2024-02" db="EMBL/GenBank/DDBJ databases">
        <title>Deinococcus aluminii NBRC 112889.</title>
        <authorList>
            <person name="Ichikawa N."/>
            <person name="Katano-Makiyama Y."/>
            <person name="Hidaka K."/>
        </authorList>
    </citation>
    <scope>NUCLEOTIDE SEQUENCE [LARGE SCALE GENOMIC DNA]</scope>
    <source>
        <strain evidence="2 3">NBRC 112889</strain>
    </source>
</reference>
<dbReference type="RefSeq" id="WP_345454954.1">
    <property type="nucleotide sequence ID" value="NZ_BAABRV010000005.1"/>
</dbReference>
<dbReference type="Proteomes" id="UP001404956">
    <property type="component" value="Unassembled WGS sequence"/>
</dbReference>
<keyword evidence="1" id="KW-0812">Transmembrane</keyword>
<keyword evidence="3" id="KW-1185">Reference proteome</keyword>
<feature type="transmembrane region" description="Helical" evidence="1">
    <location>
        <begin position="12"/>
        <end position="31"/>
    </location>
</feature>